<keyword evidence="6" id="KW-1185">Reference proteome</keyword>
<feature type="region of interest" description="Disordered" evidence="4">
    <location>
        <begin position="1"/>
        <end position="26"/>
    </location>
</feature>
<evidence type="ECO:0000313" key="6">
    <source>
        <dbReference type="Proteomes" id="UP000533306"/>
    </source>
</evidence>
<proteinExistence type="inferred from homology"/>
<comment type="caution">
    <text evidence="5">The sequence shown here is derived from an EMBL/GenBank/DDBJ whole genome shotgun (WGS) entry which is preliminary data.</text>
</comment>
<accession>A0A7W9RYP4</accession>
<reference evidence="5 6" key="1">
    <citation type="submission" date="2020-08" db="EMBL/GenBank/DDBJ databases">
        <title>Genomic Encyclopedia of Type Strains, Phase IV (KMG-IV): sequencing the most valuable type-strain genomes for metagenomic binning, comparative biology and taxonomic classification.</title>
        <authorList>
            <person name="Goeker M."/>
        </authorList>
    </citation>
    <scope>NUCLEOTIDE SEQUENCE [LARGE SCALE GENOMIC DNA]</scope>
    <source>
        <strain evidence="5 6">DSM 11099</strain>
    </source>
</reference>
<comment type="subunit">
    <text evidence="3">Interacts with GyrB.</text>
</comment>
<feature type="binding site" evidence="3">
    <location>
        <position position="33"/>
    </location>
    <ligand>
        <name>Zn(2+)</name>
        <dbReference type="ChEBI" id="CHEBI:29105"/>
    </ligand>
</feature>
<dbReference type="EMBL" id="JACHEU010000001">
    <property type="protein sequence ID" value="MBB6010839.1"/>
    <property type="molecule type" value="Genomic_DNA"/>
</dbReference>
<dbReference type="SUPFAM" id="SSF57716">
    <property type="entry name" value="Glucocorticoid receptor-like (DNA-binding domain)"/>
    <property type="match status" value="1"/>
</dbReference>
<dbReference type="RefSeq" id="WP_183824646.1">
    <property type="nucleotide sequence ID" value="NZ_JACHEU010000001.1"/>
</dbReference>
<dbReference type="PANTHER" id="PTHR36150:SF1">
    <property type="entry name" value="DNA GYRASE INHIBITOR YACG"/>
    <property type="match status" value="1"/>
</dbReference>
<dbReference type="InterPro" id="IPR013088">
    <property type="entry name" value="Znf_NHR/GATA"/>
</dbReference>
<comment type="function">
    <text evidence="3">Inhibits all the catalytic activities of DNA gyrase by preventing its interaction with DNA. Acts by binding directly to the C-terminal domain of GyrB, which probably disrupts DNA binding by the gyrase.</text>
</comment>
<dbReference type="GO" id="GO:0006355">
    <property type="term" value="P:regulation of DNA-templated transcription"/>
    <property type="evidence" value="ECO:0007669"/>
    <property type="project" value="InterPro"/>
</dbReference>
<sequence>MSGDNTAQVMPLRPKRPCPECGRPSARDTYPFCSKRCKDVDLNRWLKGAYVIPVRDDEDEADDVPPATDRE</sequence>
<dbReference type="AlphaFoldDB" id="A0A7W9RYP4"/>
<dbReference type="GO" id="GO:0008657">
    <property type="term" value="F:DNA topoisomerase type II (double strand cut, ATP-hydrolyzing) inhibitor activity"/>
    <property type="evidence" value="ECO:0007669"/>
    <property type="project" value="UniProtKB-UniRule"/>
</dbReference>
<name>A0A7W9RYP4_9HYPH</name>
<evidence type="ECO:0000313" key="5">
    <source>
        <dbReference type="EMBL" id="MBB6010839.1"/>
    </source>
</evidence>
<feature type="binding site" evidence="3">
    <location>
        <position position="21"/>
    </location>
    <ligand>
        <name>Zn(2+)</name>
        <dbReference type="ChEBI" id="CHEBI:29105"/>
    </ligand>
</feature>
<feature type="binding site" evidence="3">
    <location>
        <position position="18"/>
    </location>
    <ligand>
        <name>Zn(2+)</name>
        <dbReference type="ChEBI" id="CHEBI:29105"/>
    </ligand>
</feature>
<evidence type="ECO:0000256" key="1">
    <source>
        <dbReference type="ARBA" id="ARBA00022723"/>
    </source>
</evidence>
<gene>
    <name evidence="3" type="primary">yacG</name>
    <name evidence="5" type="ORF">HNR59_000184</name>
</gene>
<keyword evidence="1 3" id="KW-0479">Metal-binding</keyword>
<evidence type="ECO:0000256" key="4">
    <source>
        <dbReference type="SAM" id="MobiDB-lite"/>
    </source>
</evidence>
<dbReference type="Pfam" id="PF03884">
    <property type="entry name" value="YacG"/>
    <property type="match status" value="1"/>
</dbReference>
<evidence type="ECO:0000256" key="2">
    <source>
        <dbReference type="ARBA" id="ARBA00022833"/>
    </source>
</evidence>
<dbReference type="PANTHER" id="PTHR36150">
    <property type="entry name" value="DNA GYRASE INHIBITOR YACG"/>
    <property type="match status" value="1"/>
</dbReference>
<dbReference type="NCBIfam" id="NF002362">
    <property type="entry name" value="PRK01343.1"/>
    <property type="match status" value="1"/>
</dbReference>
<protein>
    <recommendedName>
        <fullName evidence="3">DNA gyrase inhibitor YacG</fullName>
    </recommendedName>
</protein>
<feature type="binding site" evidence="3">
    <location>
        <position position="37"/>
    </location>
    <ligand>
        <name>Zn(2+)</name>
        <dbReference type="ChEBI" id="CHEBI:29105"/>
    </ligand>
</feature>
<dbReference type="Proteomes" id="UP000533306">
    <property type="component" value="Unassembled WGS sequence"/>
</dbReference>
<organism evidence="5 6">
    <name type="scientific">Aquamicrobium lusatiense</name>
    <dbReference type="NCBI Taxonomy" id="89772"/>
    <lineage>
        <taxon>Bacteria</taxon>
        <taxon>Pseudomonadati</taxon>
        <taxon>Pseudomonadota</taxon>
        <taxon>Alphaproteobacteria</taxon>
        <taxon>Hyphomicrobiales</taxon>
        <taxon>Phyllobacteriaceae</taxon>
        <taxon>Aquamicrobium</taxon>
    </lineage>
</organism>
<dbReference type="InterPro" id="IPR005584">
    <property type="entry name" value="DNA_gyrase_inhibitor_YacG"/>
</dbReference>
<evidence type="ECO:0000256" key="3">
    <source>
        <dbReference type="HAMAP-Rule" id="MF_00649"/>
    </source>
</evidence>
<comment type="cofactor">
    <cofactor evidence="3">
        <name>Zn(2+)</name>
        <dbReference type="ChEBI" id="CHEBI:29105"/>
    </cofactor>
    <text evidence="3">Binds 1 zinc ion.</text>
</comment>
<keyword evidence="2 3" id="KW-0862">Zinc</keyword>
<dbReference type="GO" id="GO:0008270">
    <property type="term" value="F:zinc ion binding"/>
    <property type="evidence" value="ECO:0007669"/>
    <property type="project" value="UniProtKB-UniRule"/>
</dbReference>
<dbReference type="Gene3D" id="3.30.50.10">
    <property type="entry name" value="Erythroid Transcription Factor GATA-1, subunit A"/>
    <property type="match status" value="1"/>
</dbReference>
<comment type="similarity">
    <text evidence="3">Belongs to the DNA gyrase inhibitor YacG family.</text>
</comment>
<dbReference type="HAMAP" id="MF_00649">
    <property type="entry name" value="DNA_gyrase_inhibitor_YacG"/>
    <property type="match status" value="1"/>
</dbReference>